<organism evidence="1 2">
    <name type="scientific">Bacillus thuringiensis</name>
    <dbReference type="NCBI Taxonomy" id="1428"/>
    <lineage>
        <taxon>Bacteria</taxon>
        <taxon>Bacillati</taxon>
        <taxon>Bacillota</taxon>
        <taxon>Bacilli</taxon>
        <taxon>Bacillales</taxon>
        <taxon>Bacillaceae</taxon>
        <taxon>Bacillus</taxon>
        <taxon>Bacillus cereus group</taxon>
    </lineage>
</organism>
<dbReference type="RefSeq" id="WP_098685966.1">
    <property type="nucleotide sequence ID" value="NZ_NVDU01000048.1"/>
</dbReference>
<name>A0A9X7BKU8_BACTU</name>
<sequence length="114" mass="13590">MDESSINFLKINELMHKQRNQRNYFPHNPPPKNTPLVKFKFRSTLDFYNYFLNWVYIWVTDNSSKKDFWFSPAYIGMNSVRGYIWDGSPEDIGAVKEIEVYESEIDSFFPNLSS</sequence>
<protein>
    <submittedName>
        <fullName evidence="1">Uncharacterized protein</fullName>
    </submittedName>
</protein>
<proteinExistence type="predicted"/>
<gene>
    <name evidence="1" type="ORF">COK99_22060</name>
</gene>
<evidence type="ECO:0000313" key="1">
    <source>
        <dbReference type="EMBL" id="PFV28054.1"/>
    </source>
</evidence>
<reference evidence="1 2" key="1">
    <citation type="submission" date="2017-09" db="EMBL/GenBank/DDBJ databases">
        <title>Large-scale bioinformatics analysis of Bacillus genomes uncovers conserved roles of natural products in bacterial physiology.</title>
        <authorList>
            <consortium name="Agbiome Team Llc"/>
            <person name="Bleich R.M."/>
            <person name="Grubbs K.J."/>
            <person name="Santa Maria K.C."/>
            <person name="Allen S.E."/>
            <person name="Farag S."/>
            <person name="Shank E.A."/>
            <person name="Bowers A."/>
        </authorList>
    </citation>
    <scope>NUCLEOTIDE SEQUENCE [LARGE SCALE GENOMIC DNA]</scope>
    <source>
        <strain evidence="1 2">AFS060060</strain>
    </source>
</reference>
<comment type="caution">
    <text evidence="1">The sequence shown here is derived from an EMBL/GenBank/DDBJ whole genome shotgun (WGS) entry which is preliminary data.</text>
</comment>
<evidence type="ECO:0000313" key="2">
    <source>
        <dbReference type="Proteomes" id="UP000223366"/>
    </source>
</evidence>
<dbReference type="EMBL" id="NVDU01000048">
    <property type="protein sequence ID" value="PFV28054.1"/>
    <property type="molecule type" value="Genomic_DNA"/>
</dbReference>
<accession>A0A9X7BKU8</accession>
<dbReference type="AlphaFoldDB" id="A0A9X7BKU8"/>
<dbReference type="Proteomes" id="UP000223366">
    <property type="component" value="Unassembled WGS sequence"/>
</dbReference>